<keyword evidence="1" id="KW-0732">Signal</keyword>
<dbReference type="Proteomes" id="UP000501991">
    <property type="component" value="Chromosome"/>
</dbReference>
<proteinExistence type="predicted"/>
<evidence type="ECO:0000313" key="3">
    <source>
        <dbReference type="Proteomes" id="UP000501991"/>
    </source>
</evidence>
<accession>A0A6C1B1V0</accession>
<dbReference type="EMBL" id="CP048836">
    <property type="protein sequence ID" value="QID16320.1"/>
    <property type="molecule type" value="Genomic_DNA"/>
</dbReference>
<protein>
    <recommendedName>
        <fullName evidence="4">Lipoprotein</fullName>
    </recommendedName>
</protein>
<keyword evidence="3" id="KW-1185">Reference proteome</keyword>
<evidence type="ECO:0008006" key="4">
    <source>
        <dbReference type="Google" id="ProtNLM"/>
    </source>
</evidence>
<dbReference type="PROSITE" id="PS51257">
    <property type="entry name" value="PROKAR_LIPOPROTEIN"/>
    <property type="match status" value="1"/>
</dbReference>
<evidence type="ECO:0000313" key="2">
    <source>
        <dbReference type="EMBL" id="QID16320.1"/>
    </source>
</evidence>
<reference evidence="2 3" key="1">
    <citation type="submission" date="2020-02" db="EMBL/GenBank/DDBJ databases">
        <title>Nitrogenibacter mangrovi gen. nov., sp. nov. isolated from mangrove sediment, a denitrifying betaproteobacterium.</title>
        <authorList>
            <person name="Liao H."/>
            <person name="Tian Y."/>
        </authorList>
    </citation>
    <scope>NUCLEOTIDE SEQUENCE [LARGE SCALE GENOMIC DNA]</scope>
    <source>
        <strain evidence="2 3">M9-3-2</strain>
    </source>
</reference>
<sequence length="73" mass="8118">MNAIKWMGAVLALAVLTACSEQPQVVEYKAGTYSGKPDTRPYDSAMYQGDKATYESDMRARTHKQTEIGRMAK</sequence>
<evidence type="ECO:0000256" key="1">
    <source>
        <dbReference type="SAM" id="SignalP"/>
    </source>
</evidence>
<dbReference type="RefSeq" id="WP_173763489.1">
    <property type="nucleotide sequence ID" value="NZ_CP048836.1"/>
</dbReference>
<dbReference type="KEGG" id="azq:G3580_00970"/>
<organism evidence="2 3">
    <name type="scientific">Nitrogeniibacter mangrovi</name>
    <dbReference type="NCBI Taxonomy" id="2016596"/>
    <lineage>
        <taxon>Bacteria</taxon>
        <taxon>Pseudomonadati</taxon>
        <taxon>Pseudomonadota</taxon>
        <taxon>Betaproteobacteria</taxon>
        <taxon>Rhodocyclales</taxon>
        <taxon>Zoogloeaceae</taxon>
        <taxon>Nitrogeniibacter</taxon>
    </lineage>
</organism>
<name>A0A6C1B1V0_9RHOO</name>
<gene>
    <name evidence="2" type="ORF">G3580_00970</name>
</gene>
<dbReference type="AlphaFoldDB" id="A0A6C1B1V0"/>
<feature type="chain" id="PRO_5025452863" description="Lipoprotein" evidence="1">
    <location>
        <begin position="21"/>
        <end position="73"/>
    </location>
</feature>
<feature type="signal peptide" evidence="1">
    <location>
        <begin position="1"/>
        <end position="20"/>
    </location>
</feature>